<dbReference type="Pfam" id="PF04970">
    <property type="entry name" value="LRAT"/>
    <property type="match status" value="1"/>
</dbReference>
<reference evidence="2 3" key="1">
    <citation type="submission" date="2016-09" db="EMBL/GenBank/DDBJ databases">
        <title>Draft genome sequence for the type strain of Desulfuribacillus alkaliarsenatis AHT28, an obligately anaerobic, sulfidogenic bacterium isolated from Russian soda lake sediments.</title>
        <authorList>
            <person name="Abin C.A."/>
            <person name="Hollibaugh J.T."/>
        </authorList>
    </citation>
    <scope>NUCLEOTIDE SEQUENCE [LARGE SCALE GENOMIC DNA]</scope>
    <source>
        <strain evidence="2 3">AHT28</strain>
    </source>
</reference>
<dbReference type="OrthoDB" id="9812095at2"/>
<dbReference type="EMBL" id="MIJE01000001">
    <property type="protein sequence ID" value="OEF98362.1"/>
    <property type="molecule type" value="Genomic_DNA"/>
</dbReference>
<keyword evidence="3" id="KW-1185">Reference proteome</keyword>
<dbReference type="PANTHER" id="PTHR46137:SF3">
    <property type="entry name" value="OS05G0310600 PROTEIN"/>
    <property type="match status" value="1"/>
</dbReference>
<dbReference type="STRING" id="766136.BHF68_01410"/>
<dbReference type="AlphaFoldDB" id="A0A1E5G5A2"/>
<dbReference type="InterPro" id="IPR007053">
    <property type="entry name" value="LRAT_dom"/>
</dbReference>
<evidence type="ECO:0000313" key="3">
    <source>
        <dbReference type="Proteomes" id="UP000094296"/>
    </source>
</evidence>
<sequence>MGLYNFIRNNIGKPINNSLQKGVEKIAYGINEDLGKAVGNVHKISNKASDVIDNTVGTIGNSIKSNNINKFIDSNFNEPDTFVDGDHIYVYLKSFGVDFTHHGIYVGSNNVIHYSKNRVELVSVSEFSEGNKIHRLSKYSSPISYSEAEIVRRAYKRLGEVSYNIIFNNCENFARWCRSGD</sequence>
<comment type="caution">
    <text evidence="2">The sequence shown here is derived from an EMBL/GenBank/DDBJ whole genome shotgun (WGS) entry which is preliminary data.</text>
</comment>
<organism evidence="2 3">
    <name type="scientific">Desulfuribacillus alkaliarsenatis</name>
    <dbReference type="NCBI Taxonomy" id="766136"/>
    <lineage>
        <taxon>Bacteria</taxon>
        <taxon>Bacillati</taxon>
        <taxon>Bacillota</taxon>
        <taxon>Desulfuribacillia</taxon>
        <taxon>Desulfuribacillales</taxon>
        <taxon>Desulfuribacillaceae</taxon>
        <taxon>Desulfuribacillus</taxon>
    </lineage>
</organism>
<accession>A0A1E5G5A2</accession>
<feature type="domain" description="LRAT" evidence="1">
    <location>
        <begin position="91"/>
        <end position="181"/>
    </location>
</feature>
<name>A0A1E5G5A2_9FIRM</name>
<evidence type="ECO:0000313" key="2">
    <source>
        <dbReference type="EMBL" id="OEF98362.1"/>
    </source>
</evidence>
<protein>
    <recommendedName>
        <fullName evidence="1">LRAT domain-containing protein</fullName>
    </recommendedName>
</protein>
<dbReference type="PANTHER" id="PTHR46137">
    <property type="entry name" value="OS05G0310600 PROTEIN"/>
    <property type="match status" value="1"/>
</dbReference>
<gene>
    <name evidence="2" type="ORF">BHF68_01410</name>
</gene>
<evidence type="ECO:0000259" key="1">
    <source>
        <dbReference type="PROSITE" id="PS51934"/>
    </source>
</evidence>
<dbReference type="Gene3D" id="3.90.1720.10">
    <property type="entry name" value="endopeptidase domain like (from Nostoc punctiforme)"/>
    <property type="match status" value="1"/>
</dbReference>
<proteinExistence type="predicted"/>
<dbReference type="RefSeq" id="WP_069641854.1">
    <property type="nucleotide sequence ID" value="NZ_MIJE01000001.1"/>
</dbReference>
<dbReference type="Proteomes" id="UP000094296">
    <property type="component" value="Unassembled WGS sequence"/>
</dbReference>
<dbReference type="PROSITE" id="PS51934">
    <property type="entry name" value="LRAT"/>
    <property type="match status" value="1"/>
</dbReference>